<dbReference type="PANTHER" id="PTHR44329:SF214">
    <property type="entry name" value="PROTEIN KINASE DOMAIN-CONTAINING PROTEIN"/>
    <property type="match status" value="1"/>
</dbReference>
<dbReference type="AlphaFoldDB" id="A0A8K1CER4"/>
<dbReference type="PRINTS" id="PR00109">
    <property type="entry name" value="TYRKINASE"/>
</dbReference>
<dbReference type="PROSITE" id="PS50011">
    <property type="entry name" value="PROTEIN_KINASE_DOM"/>
    <property type="match status" value="1"/>
</dbReference>
<dbReference type="Pfam" id="PF00069">
    <property type="entry name" value="Pkinase"/>
    <property type="match status" value="1"/>
</dbReference>
<dbReference type="SMART" id="SM00220">
    <property type="entry name" value="S_TKc"/>
    <property type="match status" value="1"/>
</dbReference>
<dbReference type="GO" id="GO:0005524">
    <property type="term" value="F:ATP binding"/>
    <property type="evidence" value="ECO:0007669"/>
    <property type="project" value="InterPro"/>
</dbReference>
<evidence type="ECO:0000313" key="3">
    <source>
        <dbReference type="EMBL" id="TMW61855.1"/>
    </source>
</evidence>
<gene>
    <name evidence="3" type="ORF">Poli38472_010918</name>
</gene>
<dbReference type="InterPro" id="IPR011009">
    <property type="entry name" value="Kinase-like_dom_sf"/>
</dbReference>
<keyword evidence="4" id="KW-1185">Reference proteome</keyword>
<comment type="caution">
    <text evidence="3">The sequence shown here is derived from an EMBL/GenBank/DDBJ whole genome shotgun (WGS) entry which is preliminary data.</text>
</comment>
<dbReference type="GO" id="GO:0004674">
    <property type="term" value="F:protein serine/threonine kinase activity"/>
    <property type="evidence" value="ECO:0007669"/>
    <property type="project" value="TreeGrafter"/>
</dbReference>
<reference evidence="3" key="1">
    <citation type="submission" date="2019-03" db="EMBL/GenBank/DDBJ databases">
        <title>Long read genome sequence of the mycoparasitic Pythium oligandrum ATCC 38472 isolated from sugarbeet rhizosphere.</title>
        <authorList>
            <person name="Gaulin E."/>
        </authorList>
    </citation>
    <scope>NUCLEOTIDE SEQUENCE</scope>
    <source>
        <strain evidence="3">ATCC 38472_TT</strain>
    </source>
</reference>
<feature type="domain" description="Protein kinase" evidence="2">
    <location>
        <begin position="1"/>
        <end position="220"/>
    </location>
</feature>
<evidence type="ECO:0000259" key="2">
    <source>
        <dbReference type="PROSITE" id="PS50011"/>
    </source>
</evidence>
<dbReference type="InterPro" id="IPR051681">
    <property type="entry name" value="Ser/Thr_Kinases-Pseudokinases"/>
</dbReference>
<dbReference type="InterPro" id="IPR001245">
    <property type="entry name" value="Ser-Thr/Tyr_kinase_cat_dom"/>
</dbReference>
<proteinExistence type="predicted"/>
<dbReference type="EMBL" id="SPLM01000075">
    <property type="protein sequence ID" value="TMW61855.1"/>
    <property type="molecule type" value="Genomic_DNA"/>
</dbReference>
<feature type="compositionally biased region" description="Low complexity" evidence="1">
    <location>
        <begin position="227"/>
        <end position="240"/>
    </location>
</feature>
<sequence length="248" mass="27563">MMANFRFPKIVRFVGVVWTKESDIAVVTEYMENGDLRSYLDKTKRRAHDGWTVQKYRIALDIAEALVYLHSLDPPMIHRDLKSCNVLLDKEMSACLSDFGTTRVVDDASTMTAAVDTALWMAPEVLSGRRYDQSADIYSLGVILSELDTHRLPFHDRDQDESMTSDGSFTVGKAASGALRLRFLPSCPSSISELATRCTALDLSDRPTTLEAAYELRGLLRLEMRVSGSSSRPSKSNRQSLGNLVGSS</sequence>
<dbReference type="InterPro" id="IPR008271">
    <property type="entry name" value="Ser/Thr_kinase_AS"/>
</dbReference>
<dbReference type="Gene3D" id="1.10.510.10">
    <property type="entry name" value="Transferase(Phosphotransferase) domain 1"/>
    <property type="match status" value="1"/>
</dbReference>
<dbReference type="PROSITE" id="PS00108">
    <property type="entry name" value="PROTEIN_KINASE_ST"/>
    <property type="match status" value="1"/>
</dbReference>
<dbReference type="OrthoDB" id="164695at2759"/>
<accession>A0A8K1CER4</accession>
<feature type="region of interest" description="Disordered" evidence="1">
    <location>
        <begin position="227"/>
        <end position="248"/>
    </location>
</feature>
<dbReference type="Proteomes" id="UP000794436">
    <property type="component" value="Unassembled WGS sequence"/>
</dbReference>
<dbReference type="SUPFAM" id="SSF56112">
    <property type="entry name" value="Protein kinase-like (PK-like)"/>
    <property type="match status" value="1"/>
</dbReference>
<dbReference type="PIRSF" id="PIRSF000654">
    <property type="entry name" value="Integrin-linked_kinase"/>
    <property type="match status" value="1"/>
</dbReference>
<dbReference type="PANTHER" id="PTHR44329">
    <property type="entry name" value="SERINE/THREONINE-PROTEIN KINASE TNNI3K-RELATED"/>
    <property type="match status" value="1"/>
</dbReference>
<name>A0A8K1CER4_PYTOL</name>
<dbReference type="InterPro" id="IPR000719">
    <property type="entry name" value="Prot_kinase_dom"/>
</dbReference>
<evidence type="ECO:0000313" key="4">
    <source>
        <dbReference type="Proteomes" id="UP000794436"/>
    </source>
</evidence>
<protein>
    <recommendedName>
        <fullName evidence="2">Protein kinase domain-containing protein</fullName>
    </recommendedName>
</protein>
<dbReference type="Gene3D" id="3.30.200.20">
    <property type="entry name" value="Phosphorylase Kinase, domain 1"/>
    <property type="match status" value="1"/>
</dbReference>
<evidence type="ECO:0000256" key="1">
    <source>
        <dbReference type="SAM" id="MobiDB-lite"/>
    </source>
</evidence>
<organism evidence="3 4">
    <name type="scientific">Pythium oligandrum</name>
    <name type="common">Mycoparasitic fungus</name>
    <dbReference type="NCBI Taxonomy" id="41045"/>
    <lineage>
        <taxon>Eukaryota</taxon>
        <taxon>Sar</taxon>
        <taxon>Stramenopiles</taxon>
        <taxon>Oomycota</taxon>
        <taxon>Peronosporomycetes</taxon>
        <taxon>Pythiales</taxon>
        <taxon>Pythiaceae</taxon>
        <taxon>Pythium</taxon>
    </lineage>
</organism>